<dbReference type="Pfam" id="PF00248">
    <property type="entry name" value="Aldo_ket_red"/>
    <property type="match status" value="1"/>
</dbReference>
<reference evidence="8" key="1">
    <citation type="journal article" date="2023" name="G3 (Bethesda)">
        <title>Whole genome assemblies of Zophobas morio and Tenebrio molitor.</title>
        <authorList>
            <person name="Kaur S."/>
            <person name="Stinson S.A."/>
            <person name="diCenzo G.C."/>
        </authorList>
    </citation>
    <scope>NUCLEOTIDE SEQUENCE</scope>
    <source>
        <strain evidence="8">QUZm001</strain>
    </source>
</reference>
<dbReference type="EMBL" id="JALNTZ010000001">
    <property type="protein sequence ID" value="KAJ3665104.1"/>
    <property type="molecule type" value="Genomic_DNA"/>
</dbReference>
<dbReference type="Gene3D" id="3.20.20.100">
    <property type="entry name" value="NADP-dependent oxidoreductase domain"/>
    <property type="match status" value="1"/>
</dbReference>
<feature type="site" description="Lowers pKa of active site Tyr" evidence="6">
    <location>
        <position position="80"/>
    </location>
</feature>
<dbReference type="CDD" id="cd19116">
    <property type="entry name" value="AKR_AKR2E1-5"/>
    <property type="match status" value="1"/>
</dbReference>
<dbReference type="AlphaFoldDB" id="A0AA38J1P6"/>
<evidence type="ECO:0000256" key="6">
    <source>
        <dbReference type="PIRSR" id="PIRSR000097-3"/>
    </source>
</evidence>
<comment type="caution">
    <text evidence="8">The sequence shown here is derived from an EMBL/GenBank/DDBJ whole genome shotgun (WGS) entry which is preliminary data.</text>
</comment>
<dbReference type="PROSITE" id="PS00798">
    <property type="entry name" value="ALDOKETO_REDUCTASE_1"/>
    <property type="match status" value="1"/>
</dbReference>
<evidence type="ECO:0000259" key="7">
    <source>
        <dbReference type="Pfam" id="PF00248"/>
    </source>
</evidence>
<dbReference type="InterPro" id="IPR018170">
    <property type="entry name" value="Aldo/ket_reductase_CS"/>
</dbReference>
<dbReference type="PIRSF" id="PIRSF000097">
    <property type="entry name" value="AKR"/>
    <property type="match status" value="1"/>
</dbReference>
<evidence type="ECO:0000256" key="5">
    <source>
        <dbReference type="PIRSR" id="PIRSR000097-2"/>
    </source>
</evidence>
<evidence type="ECO:0000313" key="9">
    <source>
        <dbReference type="Proteomes" id="UP001168821"/>
    </source>
</evidence>
<evidence type="ECO:0000313" key="8">
    <source>
        <dbReference type="EMBL" id="KAJ3665104.1"/>
    </source>
</evidence>
<accession>A0AA38J1P6</accession>
<dbReference type="InterPro" id="IPR036812">
    <property type="entry name" value="NAD(P)_OxRdtase_dom_sf"/>
</dbReference>
<evidence type="ECO:0000256" key="1">
    <source>
        <dbReference type="ARBA" id="ARBA00007905"/>
    </source>
</evidence>
<dbReference type="InterPro" id="IPR044488">
    <property type="entry name" value="AKR2E"/>
</dbReference>
<feature type="domain" description="NADP-dependent oxidoreductase" evidence="7">
    <location>
        <begin position="18"/>
        <end position="293"/>
    </location>
</feature>
<protein>
    <recommendedName>
        <fullName evidence="7">NADP-dependent oxidoreductase domain-containing protein</fullName>
    </recommendedName>
</protein>
<feature type="active site" description="Proton donor" evidence="4">
    <location>
        <position position="51"/>
    </location>
</feature>
<sequence>MVKAPLVTLNNGLTCPQLGLGTWLSALGEVQRAVKHAIDIGYRHFDCAMLYGNEKEIGEGIREKIADGTVKREELFIVTKLWNTFHEREKVVPTCKKSLENFGLDYLDLYLIHWPVAQKIHGELDIHLPFKGAVGIDYDYVDTWKGMEGCVQQGIAKSIGLSNFNSKQVERVLQNATIKPVMNQIEVTPNLNQRKLIKFCMDRDVKITAYSPFGSPARPWAKPGDPVLKLDDPKLVNIGKKYEKTACQVILRYLIQLGVIPIPKSSNPGRIEQNIDVFDFKLSDEDMKIVDSFNCNGRAVHAEELKGLPHYPFEGVEF</sequence>
<dbReference type="PROSITE" id="PS00063">
    <property type="entry name" value="ALDOKETO_REDUCTASE_3"/>
    <property type="match status" value="1"/>
</dbReference>
<dbReference type="PRINTS" id="PR00069">
    <property type="entry name" value="ALDKETRDTASE"/>
</dbReference>
<proteinExistence type="inferred from homology"/>
<feature type="binding site" evidence="5">
    <location>
        <position position="113"/>
    </location>
    <ligand>
        <name>substrate</name>
    </ligand>
</feature>
<name>A0AA38J1P6_9CUCU</name>
<dbReference type="InterPro" id="IPR020471">
    <property type="entry name" value="AKR"/>
</dbReference>
<dbReference type="Proteomes" id="UP001168821">
    <property type="component" value="Unassembled WGS sequence"/>
</dbReference>
<evidence type="ECO:0000256" key="2">
    <source>
        <dbReference type="ARBA" id="ARBA00022857"/>
    </source>
</evidence>
<evidence type="ECO:0000256" key="3">
    <source>
        <dbReference type="ARBA" id="ARBA00023002"/>
    </source>
</evidence>
<keyword evidence="9" id="KW-1185">Reference proteome</keyword>
<dbReference type="SUPFAM" id="SSF51430">
    <property type="entry name" value="NAD(P)-linked oxidoreductase"/>
    <property type="match status" value="1"/>
</dbReference>
<comment type="similarity">
    <text evidence="1">Belongs to the aldo/keto reductase family.</text>
</comment>
<gene>
    <name evidence="8" type="ORF">Zmor_000617</name>
</gene>
<dbReference type="PROSITE" id="PS00062">
    <property type="entry name" value="ALDOKETO_REDUCTASE_2"/>
    <property type="match status" value="1"/>
</dbReference>
<organism evidence="8 9">
    <name type="scientific">Zophobas morio</name>
    <dbReference type="NCBI Taxonomy" id="2755281"/>
    <lineage>
        <taxon>Eukaryota</taxon>
        <taxon>Metazoa</taxon>
        <taxon>Ecdysozoa</taxon>
        <taxon>Arthropoda</taxon>
        <taxon>Hexapoda</taxon>
        <taxon>Insecta</taxon>
        <taxon>Pterygota</taxon>
        <taxon>Neoptera</taxon>
        <taxon>Endopterygota</taxon>
        <taxon>Coleoptera</taxon>
        <taxon>Polyphaga</taxon>
        <taxon>Cucujiformia</taxon>
        <taxon>Tenebrionidae</taxon>
        <taxon>Zophobas</taxon>
    </lineage>
</organism>
<dbReference type="FunFam" id="3.20.20.100:FF:000006">
    <property type="entry name" value="Aldo-keto reductase family 1 member A1"/>
    <property type="match status" value="1"/>
</dbReference>
<keyword evidence="3" id="KW-0560">Oxidoreductase</keyword>
<keyword evidence="2" id="KW-0521">NADP</keyword>
<dbReference type="PANTHER" id="PTHR11732">
    <property type="entry name" value="ALDO/KETO REDUCTASE"/>
    <property type="match status" value="1"/>
</dbReference>
<dbReference type="GO" id="GO:0016491">
    <property type="term" value="F:oxidoreductase activity"/>
    <property type="evidence" value="ECO:0007669"/>
    <property type="project" value="UniProtKB-KW"/>
</dbReference>
<evidence type="ECO:0000256" key="4">
    <source>
        <dbReference type="PIRSR" id="PIRSR000097-1"/>
    </source>
</evidence>
<dbReference type="InterPro" id="IPR023210">
    <property type="entry name" value="NADP_OxRdtase_dom"/>
</dbReference>